<reference evidence="11 12" key="1">
    <citation type="submission" date="2007-04" db="EMBL/GenBank/DDBJ databases">
        <authorList>
            <person name="Fulton L."/>
            <person name="Clifton S."/>
            <person name="Fulton B."/>
            <person name="Xu J."/>
            <person name="Minx P."/>
            <person name="Pepin K.H."/>
            <person name="Johnson M."/>
            <person name="Thiruvilangam P."/>
            <person name="Bhonagiri V."/>
            <person name="Nash W.E."/>
            <person name="Mardis E.R."/>
            <person name="Wilson R.K."/>
        </authorList>
    </citation>
    <scope>NUCLEOTIDE SEQUENCE [LARGE SCALE GENOMIC DNA]</scope>
    <source>
        <strain evidence="11 12">ATCC 29799</strain>
    </source>
</reference>
<comment type="caution">
    <text evidence="11">The sequence shown here is derived from an EMBL/GenBank/DDBJ whole genome shotgun (WGS) entry which is preliminary data.</text>
</comment>
<dbReference type="PROSITE" id="PS50921">
    <property type="entry name" value="ANTAR"/>
    <property type="match status" value="1"/>
</dbReference>
<dbReference type="GO" id="GO:0006355">
    <property type="term" value="P:regulation of DNA-templated transcription"/>
    <property type="evidence" value="ECO:0007669"/>
    <property type="project" value="TreeGrafter"/>
</dbReference>
<evidence type="ECO:0000256" key="8">
    <source>
        <dbReference type="PROSITE-ProRule" id="PRU00169"/>
    </source>
</evidence>
<dbReference type="Gene3D" id="1.10.10.10">
    <property type="entry name" value="Winged helix-like DNA-binding domain superfamily/Winged helix DNA-binding domain"/>
    <property type="match status" value="1"/>
</dbReference>
<dbReference type="InterPro" id="IPR058245">
    <property type="entry name" value="NreC/VraR/RcsB-like_REC"/>
</dbReference>
<feature type="domain" description="ANTAR" evidence="10">
    <location>
        <begin position="132"/>
        <end position="193"/>
    </location>
</feature>
<dbReference type="GO" id="GO:0032993">
    <property type="term" value="C:protein-DNA complex"/>
    <property type="evidence" value="ECO:0007669"/>
    <property type="project" value="TreeGrafter"/>
</dbReference>
<evidence type="ECO:0000313" key="12">
    <source>
        <dbReference type="Proteomes" id="UP000003639"/>
    </source>
</evidence>
<dbReference type="InterPro" id="IPR036388">
    <property type="entry name" value="WH-like_DNA-bd_sf"/>
</dbReference>
<organism evidence="11 12">
    <name type="scientific">Pseudoflavonifractor capillosus ATCC 29799</name>
    <dbReference type="NCBI Taxonomy" id="411467"/>
    <lineage>
        <taxon>Bacteria</taxon>
        <taxon>Bacillati</taxon>
        <taxon>Bacillota</taxon>
        <taxon>Clostridia</taxon>
        <taxon>Eubacteriales</taxon>
        <taxon>Oscillospiraceae</taxon>
        <taxon>Pseudoflavonifractor</taxon>
    </lineage>
</organism>
<proteinExistence type="predicted"/>
<dbReference type="SMART" id="SM01012">
    <property type="entry name" value="ANTAR"/>
    <property type="match status" value="1"/>
</dbReference>
<keyword evidence="4" id="KW-0805">Transcription regulation</keyword>
<dbReference type="eggNOG" id="COG3707">
    <property type="taxonomic scope" value="Bacteria"/>
</dbReference>
<keyword evidence="12" id="KW-1185">Reference proteome</keyword>
<dbReference type="PANTHER" id="PTHR48111">
    <property type="entry name" value="REGULATOR OF RPOS"/>
    <property type="match status" value="1"/>
</dbReference>
<dbReference type="InterPro" id="IPR039420">
    <property type="entry name" value="WalR-like"/>
</dbReference>
<evidence type="ECO:0000259" key="9">
    <source>
        <dbReference type="PROSITE" id="PS50110"/>
    </source>
</evidence>
<dbReference type="PROSITE" id="PS50110">
    <property type="entry name" value="RESPONSE_REGULATORY"/>
    <property type="match status" value="1"/>
</dbReference>
<dbReference type="GO" id="GO:0005829">
    <property type="term" value="C:cytosol"/>
    <property type="evidence" value="ECO:0007669"/>
    <property type="project" value="TreeGrafter"/>
</dbReference>
<name>A6NTN4_9FIRM</name>
<dbReference type="AlphaFoldDB" id="A6NTN4"/>
<dbReference type="PANTHER" id="PTHR48111:SF1">
    <property type="entry name" value="TWO-COMPONENT RESPONSE REGULATOR ORR33"/>
    <property type="match status" value="1"/>
</dbReference>
<feature type="domain" description="Response regulatory" evidence="9">
    <location>
        <begin position="10"/>
        <end position="126"/>
    </location>
</feature>
<evidence type="ECO:0000256" key="4">
    <source>
        <dbReference type="ARBA" id="ARBA00023015"/>
    </source>
</evidence>
<dbReference type="InterPro" id="IPR008327">
    <property type="entry name" value="Sig_transdc_resp-reg_antiterm"/>
</dbReference>
<sequence length="200" mass="22733">MDAKGANCTTIFLADDDATVRQTLNDFFAKCPNYQVVGTASNGMDAVERCKQLRPDVALLDIQMPLLDGIAAARLILENKYTKCVVMLTAFSDRAYIQDALDAGAFGYLTKPFEPEKILPTLELCIHQSREFHLLRKELKNLERRAEERPAVDRAKLMLMEIRGMSEDEAYQYIRELSRRKGMSMMKVAQYIIAKLESSQ</sequence>
<dbReference type="CDD" id="cd17535">
    <property type="entry name" value="REC_NarL-like"/>
    <property type="match status" value="1"/>
</dbReference>
<gene>
    <name evidence="11" type="ORF">BACCAP_01563</name>
</gene>
<dbReference type="OrthoDB" id="9779069at2"/>
<dbReference type="STRING" id="411467.BACCAP_01563"/>
<evidence type="ECO:0000256" key="5">
    <source>
        <dbReference type="ARBA" id="ARBA00023125"/>
    </source>
</evidence>
<dbReference type="SUPFAM" id="SSF52172">
    <property type="entry name" value="CheY-like"/>
    <property type="match status" value="1"/>
</dbReference>
<comment type="function">
    <text evidence="7">May play the central regulatory role in sporulation. It may be an element of the effector pathway responsible for the activation of sporulation genes in response to nutritional stress. Spo0A may act in concert with spo0H (a sigma factor) to control the expression of some genes that are critical to the sporulation process.</text>
</comment>
<dbReference type="RefSeq" id="WP_006572111.1">
    <property type="nucleotide sequence ID" value="NZ_AAXG02000010.1"/>
</dbReference>
<dbReference type="Pfam" id="PF03861">
    <property type="entry name" value="ANTAR"/>
    <property type="match status" value="1"/>
</dbReference>
<dbReference type="Gene3D" id="3.40.50.2300">
    <property type="match status" value="1"/>
</dbReference>
<dbReference type="InterPro" id="IPR001789">
    <property type="entry name" value="Sig_transdc_resp-reg_receiver"/>
</dbReference>
<evidence type="ECO:0000259" key="10">
    <source>
        <dbReference type="PROSITE" id="PS50921"/>
    </source>
</evidence>
<dbReference type="GO" id="GO:0000976">
    <property type="term" value="F:transcription cis-regulatory region binding"/>
    <property type="evidence" value="ECO:0007669"/>
    <property type="project" value="TreeGrafter"/>
</dbReference>
<dbReference type="GO" id="GO:0003723">
    <property type="term" value="F:RNA binding"/>
    <property type="evidence" value="ECO:0007669"/>
    <property type="project" value="InterPro"/>
</dbReference>
<keyword evidence="6" id="KW-0804">Transcription</keyword>
<dbReference type="Proteomes" id="UP000003639">
    <property type="component" value="Unassembled WGS sequence"/>
</dbReference>
<dbReference type="GO" id="GO:0000156">
    <property type="term" value="F:phosphorelay response regulator activity"/>
    <property type="evidence" value="ECO:0007669"/>
    <property type="project" value="TreeGrafter"/>
</dbReference>
<reference evidence="11 12" key="2">
    <citation type="submission" date="2007-06" db="EMBL/GenBank/DDBJ databases">
        <title>Draft genome sequence of Pseudoflavonifractor capillosus ATCC 29799.</title>
        <authorList>
            <person name="Sudarsanam P."/>
            <person name="Ley R."/>
            <person name="Guruge J."/>
            <person name="Turnbaugh P.J."/>
            <person name="Mahowald M."/>
            <person name="Liep D."/>
            <person name="Gordon J."/>
        </authorList>
    </citation>
    <scope>NUCLEOTIDE SEQUENCE [LARGE SCALE GENOMIC DNA]</scope>
    <source>
        <strain evidence="11 12">ATCC 29799</strain>
    </source>
</reference>
<dbReference type="Pfam" id="PF00072">
    <property type="entry name" value="Response_reg"/>
    <property type="match status" value="1"/>
</dbReference>
<feature type="modified residue" description="4-aspartylphosphate" evidence="8">
    <location>
        <position position="61"/>
    </location>
</feature>
<dbReference type="InterPro" id="IPR011006">
    <property type="entry name" value="CheY-like_superfamily"/>
</dbReference>
<evidence type="ECO:0000256" key="6">
    <source>
        <dbReference type="ARBA" id="ARBA00023163"/>
    </source>
</evidence>
<evidence type="ECO:0000313" key="11">
    <source>
        <dbReference type="EMBL" id="EDN00797.1"/>
    </source>
</evidence>
<evidence type="ECO:0000256" key="1">
    <source>
        <dbReference type="ARBA" id="ARBA00018672"/>
    </source>
</evidence>
<dbReference type="SMART" id="SM00448">
    <property type="entry name" value="REC"/>
    <property type="match status" value="1"/>
</dbReference>
<dbReference type="PIRSF" id="PIRSF036382">
    <property type="entry name" value="RR_antiterm"/>
    <property type="match status" value="1"/>
</dbReference>
<evidence type="ECO:0000256" key="7">
    <source>
        <dbReference type="ARBA" id="ARBA00024867"/>
    </source>
</evidence>
<evidence type="ECO:0000256" key="2">
    <source>
        <dbReference type="ARBA" id="ARBA00022553"/>
    </source>
</evidence>
<keyword evidence="3" id="KW-0902">Two-component regulatory system</keyword>
<accession>A6NTN4</accession>
<dbReference type="EMBL" id="AAXG02000010">
    <property type="protein sequence ID" value="EDN00797.1"/>
    <property type="molecule type" value="Genomic_DNA"/>
</dbReference>
<dbReference type="InterPro" id="IPR005561">
    <property type="entry name" value="ANTAR"/>
</dbReference>
<protein>
    <recommendedName>
        <fullName evidence="1">Stage 0 sporulation protein A homolog</fullName>
    </recommendedName>
</protein>
<keyword evidence="2 8" id="KW-0597">Phosphoprotein</keyword>
<evidence type="ECO:0000256" key="3">
    <source>
        <dbReference type="ARBA" id="ARBA00023012"/>
    </source>
</evidence>
<keyword evidence="5" id="KW-0238">DNA-binding</keyword>